<evidence type="ECO:0000256" key="4">
    <source>
        <dbReference type="RuleBase" id="RU003719"/>
    </source>
</evidence>
<dbReference type="PROSITE" id="PS00671">
    <property type="entry name" value="D_2_HYDROXYACID_DH_3"/>
    <property type="match status" value="1"/>
</dbReference>
<reference evidence="7 8" key="1">
    <citation type="submission" date="2020-08" db="EMBL/GenBank/DDBJ databases">
        <title>Cohnella phylogeny.</title>
        <authorList>
            <person name="Dunlap C."/>
        </authorList>
    </citation>
    <scope>NUCLEOTIDE SEQUENCE [LARGE SCALE GENOMIC DNA]</scope>
    <source>
        <strain evidence="7 8">DSM 103658</strain>
    </source>
</reference>
<gene>
    <name evidence="7" type="ORF">H4Q31_00965</name>
</gene>
<evidence type="ECO:0000256" key="2">
    <source>
        <dbReference type="ARBA" id="ARBA00023002"/>
    </source>
</evidence>
<dbReference type="Gene3D" id="3.40.50.720">
    <property type="entry name" value="NAD(P)-binding Rossmann-like Domain"/>
    <property type="match status" value="2"/>
</dbReference>
<dbReference type="GO" id="GO:0030267">
    <property type="term" value="F:glyoxylate reductase (NADPH) activity"/>
    <property type="evidence" value="ECO:0007669"/>
    <property type="project" value="TreeGrafter"/>
</dbReference>
<dbReference type="SUPFAM" id="SSF52283">
    <property type="entry name" value="Formate/glycerate dehydrogenase catalytic domain-like"/>
    <property type="match status" value="1"/>
</dbReference>
<comment type="caution">
    <text evidence="7">The sequence shown here is derived from an EMBL/GenBank/DDBJ whole genome shotgun (WGS) entry which is preliminary data.</text>
</comment>
<evidence type="ECO:0000313" key="7">
    <source>
        <dbReference type="EMBL" id="MBB6675892.1"/>
    </source>
</evidence>
<evidence type="ECO:0000256" key="3">
    <source>
        <dbReference type="ARBA" id="ARBA00023027"/>
    </source>
</evidence>
<evidence type="ECO:0000259" key="6">
    <source>
        <dbReference type="Pfam" id="PF02826"/>
    </source>
</evidence>
<dbReference type="InterPro" id="IPR006140">
    <property type="entry name" value="D-isomer_DH_NAD-bd"/>
</dbReference>
<accession>A0A841T4W7</accession>
<dbReference type="EMBL" id="JACJVN010000006">
    <property type="protein sequence ID" value="MBB6675892.1"/>
    <property type="molecule type" value="Genomic_DNA"/>
</dbReference>
<dbReference type="PANTHER" id="PTHR10996:SF178">
    <property type="entry name" value="2-HYDROXYACID DEHYDROGENASE YGL185C-RELATED"/>
    <property type="match status" value="1"/>
</dbReference>
<dbReference type="CDD" id="cd12167">
    <property type="entry name" value="2-Hacid_dh_8"/>
    <property type="match status" value="1"/>
</dbReference>
<dbReference type="GO" id="GO:0016618">
    <property type="term" value="F:hydroxypyruvate reductase [NAD(P)H] activity"/>
    <property type="evidence" value="ECO:0007669"/>
    <property type="project" value="TreeGrafter"/>
</dbReference>
<dbReference type="PANTHER" id="PTHR10996">
    <property type="entry name" value="2-HYDROXYACID DEHYDROGENASE-RELATED"/>
    <property type="match status" value="1"/>
</dbReference>
<evidence type="ECO:0000313" key="8">
    <source>
        <dbReference type="Proteomes" id="UP000574133"/>
    </source>
</evidence>
<organism evidence="7 8">
    <name type="scientific">Cohnella lubricantis</name>
    <dbReference type="NCBI Taxonomy" id="2163172"/>
    <lineage>
        <taxon>Bacteria</taxon>
        <taxon>Bacillati</taxon>
        <taxon>Bacillota</taxon>
        <taxon>Bacilli</taxon>
        <taxon>Bacillales</taxon>
        <taxon>Paenibacillaceae</taxon>
        <taxon>Cohnella</taxon>
    </lineage>
</organism>
<evidence type="ECO:0000256" key="1">
    <source>
        <dbReference type="ARBA" id="ARBA00005854"/>
    </source>
</evidence>
<dbReference type="Pfam" id="PF02826">
    <property type="entry name" value="2-Hacid_dh_C"/>
    <property type="match status" value="1"/>
</dbReference>
<feature type="domain" description="D-isomer specific 2-hydroxyacid dehydrogenase catalytic" evidence="5">
    <location>
        <begin position="21"/>
        <end position="320"/>
    </location>
</feature>
<sequence length="334" mass="37995">MDNIKVLVTMPMHSVFHTFFNQELVQELEQFADVSWNTSPTEQFTKEELCEKIRDVDIIVTGWGTLPLDEEVLRHADKLRMVAHTGGSVNPYVTDAVYERGIRVVSGNNLFAESVAEGVIAYALASLRDIPKYSQDLKQGIWPSSYYNKGLLDKRIGIVGYGMISRYTVEMLKPFRPRIKVYSRHISQEELDRHQMTRADLEDIFSTCDIVSIHAARTPDTHHMITEELLNRMPEGSLLINTARGAIIDEEAMCRVLANRPIYAVLDVFEAEPLPSNHPLTKLDNVILMPHMGGPTVDRRFMVTKQVIGDMKRFLNGEPLICEISQAYANQMTR</sequence>
<dbReference type="InterPro" id="IPR006139">
    <property type="entry name" value="D-isomer_2_OHA_DH_cat_dom"/>
</dbReference>
<protein>
    <submittedName>
        <fullName evidence="7">Hydroxyacid dehydrogenase</fullName>
    </submittedName>
</protein>
<keyword evidence="2 4" id="KW-0560">Oxidoreductase</keyword>
<comment type="similarity">
    <text evidence="1 4">Belongs to the D-isomer specific 2-hydroxyacid dehydrogenase family.</text>
</comment>
<keyword evidence="8" id="KW-1185">Reference proteome</keyword>
<feature type="domain" description="D-isomer specific 2-hydroxyacid dehydrogenase NAD-binding" evidence="6">
    <location>
        <begin position="120"/>
        <end position="293"/>
    </location>
</feature>
<keyword evidence="3" id="KW-0520">NAD</keyword>
<dbReference type="GO" id="GO:0051287">
    <property type="term" value="F:NAD binding"/>
    <property type="evidence" value="ECO:0007669"/>
    <property type="project" value="InterPro"/>
</dbReference>
<dbReference type="RefSeq" id="WP_185177199.1">
    <property type="nucleotide sequence ID" value="NZ_CBCSEP010000014.1"/>
</dbReference>
<name>A0A841T4W7_9BACL</name>
<dbReference type="InterPro" id="IPR036291">
    <property type="entry name" value="NAD(P)-bd_dom_sf"/>
</dbReference>
<dbReference type="Proteomes" id="UP000574133">
    <property type="component" value="Unassembled WGS sequence"/>
</dbReference>
<proteinExistence type="inferred from homology"/>
<dbReference type="SUPFAM" id="SSF51735">
    <property type="entry name" value="NAD(P)-binding Rossmann-fold domains"/>
    <property type="match status" value="1"/>
</dbReference>
<evidence type="ECO:0000259" key="5">
    <source>
        <dbReference type="Pfam" id="PF00389"/>
    </source>
</evidence>
<dbReference type="InterPro" id="IPR029753">
    <property type="entry name" value="D-isomer_DH_CS"/>
</dbReference>
<dbReference type="Pfam" id="PF00389">
    <property type="entry name" value="2-Hacid_dh"/>
    <property type="match status" value="1"/>
</dbReference>
<dbReference type="AlphaFoldDB" id="A0A841T4W7"/>
<dbReference type="GO" id="GO:0005829">
    <property type="term" value="C:cytosol"/>
    <property type="evidence" value="ECO:0007669"/>
    <property type="project" value="TreeGrafter"/>
</dbReference>
<dbReference type="InterPro" id="IPR050223">
    <property type="entry name" value="D-isomer_2-hydroxyacid_DH"/>
</dbReference>